<evidence type="ECO:0000256" key="3">
    <source>
        <dbReference type="ARBA" id="ARBA00022801"/>
    </source>
</evidence>
<name>A0A420Y3M2_9PEZI</name>
<sequence length="649" mass="70891">MLRRGLPAGFRRLYLALGARTFNRVGNSLLCRTCSTTSRLTPHLSHTRYLSTVPESSVMDVHLLVYDLSRGLARQMSRDLLGFHLDAVYHTSIKLNGREYVYDGNVVSIIPGTSHLGRPLQELYLGKTNLTMDVVEEYLDSLREVYTMQAYDLFSHNCNNFSNDLATFLVGKGIPDHILHMPQAVMNSPMGRMLLPALTQQVNAQKRGSAGILGIQETTPGASSKPKSELHHHQTPVKNVKSASELQAILSAAEKSCAVIFFTSATCPPCKSIYQLYDQLAAEVGTKATLIKVDISEARDIAQQYSISATPTFITFLHGEQENRWMGADPATVRGNIRLLVQMAWPPHPHQSLNLPTFANIDNAKPVLFAKTPPLPKLLAKMGDAAKHPAVKGVSEFLDVRSTQGSAEATLPDMTAFAAYLRKSTTTLPPNLLFPLVDLLRCGLIDPRFSGFFAEENDQDSTLVSILSHVNSLSDSCPYALRLVALQTACNLFSTELYPDRILTHDSLRTAVTSLVSSSFLDETHGNVRVAAASLLYNVALANSKKRREGPGDGLPEGDQIELAAAALEAISQEEDSAEALEGMLLALGHLVFMCPLEGDLADLLRTMDAAQTVQGKKEKFPNVKLADEVGRLLSEGLNEPLTKTVSLD</sequence>
<evidence type="ECO:0000259" key="5">
    <source>
        <dbReference type="PROSITE" id="PS51352"/>
    </source>
</evidence>
<evidence type="ECO:0000256" key="4">
    <source>
        <dbReference type="SAM" id="MobiDB-lite"/>
    </source>
</evidence>
<dbReference type="InterPro" id="IPR011989">
    <property type="entry name" value="ARM-like"/>
</dbReference>
<dbReference type="Gene3D" id="3.90.1720.30">
    <property type="entry name" value="PPPDE domains"/>
    <property type="match status" value="1"/>
</dbReference>
<dbReference type="PROSITE" id="PS51396">
    <property type="entry name" value="PUL"/>
    <property type="match status" value="1"/>
</dbReference>
<protein>
    <recommendedName>
        <fullName evidence="10">Thioredoxin domain-containing protein</fullName>
    </recommendedName>
</protein>
<feature type="domain" description="PUL" evidence="6">
    <location>
        <begin position="359"/>
        <end position="637"/>
    </location>
</feature>
<dbReference type="InterPro" id="IPR008580">
    <property type="entry name" value="PPPDE_dom"/>
</dbReference>
<dbReference type="GO" id="GO:0070646">
    <property type="term" value="P:protein modification by small protein removal"/>
    <property type="evidence" value="ECO:0007669"/>
    <property type="project" value="TreeGrafter"/>
</dbReference>
<dbReference type="SUPFAM" id="SSF52833">
    <property type="entry name" value="Thioredoxin-like"/>
    <property type="match status" value="1"/>
</dbReference>
<dbReference type="CDD" id="cd02947">
    <property type="entry name" value="TRX_family"/>
    <property type="match status" value="1"/>
</dbReference>
<feature type="domain" description="PPPDE" evidence="7">
    <location>
        <begin position="59"/>
        <end position="199"/>
    </location>
</feature>
<dbReference type="Gene3D" id="1.25.10.10">
    <property type="entry name" value="Leucine-rich Repeat Variant"/>
    <property type="match status" value="1"/>
</dbReference>
<evidence type="ECO:0000313" key="9">
    <source>
        <dbReference type="Proteomes" id="UP000275385"/>
    </source>
</evidence>
<dbReference type="Pfam" id="PF00085">
    <property type="entry name" value="Thioredoxin"/>
    <property type="match status" value="1"/>
</dbReference>
<organism evidence="8 9">
    <name type="scientific">Coniochaeta pulveracea</name>
    <dbReference type="NCBI Taxonomy" id="177199"/>
    <lineage>
        <taxon>Eukaryota</taxon>
        <taxon>Fungi</taxon>
        <taxon>Dikarya</taxon>
        <taxon>Ascomycota</taxon>
        <taxon>Pezizomycotina</taxon>
        <taxon>Sordariomycetes</taxon>
        <taxon>Sordariomycetidae</taxon>
        <taxon>Coniochaetales</taxon>
        <taxon>Coniochaetaceae</taxon>
        <taxon>Coniochaeta</taxon>
    </lineage>
</organism>
<gene>
    <name evidence="8" type="ORF">DL546_005668</name>
</gene>
<dbReference type="STRING" id="177199.A0A420Y3M2"/>
<dbReference type="EMBL" id="QVQW01000056">
    <property type="protein sequence ID" value="RKU42481.1"/>
    <property type="molecule type" value="Genomic_DNA"/>
</dbReference>
<keyword evidence="9" id="KW-1185">Reference proteome</keyword>
<evidence type="ECO:0008006" key="10">
    <source>
        <dbReference type="Google" id="ProtNLM"/>
    </source>
</evidence>
<dbReference type="PANTHER" id="PTHR12378:SF7">
    <property type="entry name" value="DESUMOYLATING ISOPEPTIDASE 1"/>
    <property type="match status" value="1"/>
</dbReference>
<dbReference type="OrthoDB" id="21221at2759"/>
<dbReference type="PANTHER" id="PTHR12378">
    <property type="entry name" value="DESUMOYLATING ISOPEPTIDASE"/>
    <property type="match status" value="1"/>
</dbReference>
<accession>A0A420Y3M2</accession>
<feature type="domain" description="Thioredoxin" evidence="5">
    <location>
        <begin position="213"/>
        <end position="369"/>
    </location>
</feature>
<evidence type="ECO:0000259" key="6">
    <source>
        <dbReference type="PROSITE" id="PS51396"/>
    </source>
</evidence>
<dbReference type="InterPro" id="IPR017937">
    <property type="entry name" value="Thioredoxin_CS"/>
</dbReference>
<dbReference type="PROSITE" id="PS51858">
    <property type="entry name" value="PPPDE"/>
    <property type="match status" value="1"/>
</dbReference>
<keyword evidence="2" id="KW-0645">Protease</keyword>
<dbReference type="InterPro" id="IPR013535">
    <property type="entry name" value="PUL_dom"/>
</dbReference>
<dbReference type="InterPro" id="IPR042266">
    <property type="entry name" value="PPPDE_sf"/>
</dbReference>
<comment type="caution">
    <text evidence="8">The sequence shown here is derived from an EMBL/GenBank/DDBJ whole genome shotgun (WGS) entry which is preliminary data.</text>
</comment>
<dbReference type="GO" id="GO:0006508">
    <property type="term" value="P:proteolysis"/>
    <property type="evidence" value="ECO:0007669"/>
    <property type="project" value="UniProtKB-KW"/>
</dbReference>
<dbReference type="InterPro" id="IPR013766">
    <property type="entry name" value="Thioredoxin_domain"/>
</dbReference>
<dbReference type="Pfam" id="PF08324">
    <property type="entry name" value="PUL"/>
    <property type="match status" value="1"/>
</dbReference>
<keyword evidence="3" id="KW-0378">Hydrolase</keyword>
<dbReference type="Pfam" id="PF05903">
    <property type="entry name" value="Peptidase_C97"/>
    <property type="match status" value="1"/>
</dbReference>
<dbReference type="Proteomes" id="UP000275385">
    <property type="component" value="Unassembled WGS sequence"/>
</dbReference>
<dbReference type="InterPro" id="IPR036249">
    <property type="entry name" value="Thioredoxin-like_sf"/>
</dbReference>
<evidence type="ECO:0000313" key="8">
    <source>
        <dbReference type="EMBL" id="RKU42481.1"/>
    </source>
</evidence>
<dbReference type="GO" id="GO:0008233">
    <property type="term" value="F:peptidase activity"/>
    <property type="evidence" value="ECO:0007669"/>
    <property type="project" value="UniProtKB-KW"/>
</dbReference>
<dbReference type="AlphaFoldDB" id="A0A420Y3M2"/>
<comment type="similarity">
    <text evidence="1">Belongs to the DeSI family.</text>
</comment>
<evidence type="ECO:0000256" key="1">
    <source>
        <dbReference type="ARBA" id="ARBA00008140"/>
    </source>
</evidence>
<evidence type="ECO:0000259" key="7">
    <source>
        <dbReference type="PROSITE" id="PS51858"/>
    </source>
</evidence>
<reference evidence="8 9" key="1">
    <citation type="submission" date="2018-08" db="EMBL/GenBank/DDBJ databases">
        <title>Draft genome of the lignicolous fungus Coniochaeta pulveracea.</title>
        <authorList>
            <person name="Borstlap C.J."/>
            <person name="De Witt R.N."/>
            <person name="Botha A."/>
            <person name="Volschenk H."/>
        </authorList>
    </citation>
    <scope>NUCLEOTIDE SEQUENCE [LARGE SCALE GENOMIC DNA]</scope>
    <source>
        <strain evidence="8 9">CAB683</strain>
    </source>
</reference>
<proteinExistence type="inferred from homology"/>
<evidence type="ECO:0000256" key="2">
    <source>
        <dbReference type="ARBA" id="ARBA00022670"/>
    </source>
</evidence>
<dbReference type="PROSITE" id="PS00194">
    <property type="entry name" value="THIOREDOXIN_1"/>
    <property type="match status" value="1"/>
</dbReference>
<dbReference type="SMART" id="SM01179">
    <property type="entry name" value="DUF862"/>
    <property type="match status" value="1"/>
</dbReference>
<feature type="region of interest" description="Disordered" evidence="4">
    <location>
        <begin position="215"/>
        <end position="236"/>
    </location>
</feature>
<dbReference type="Gene3D" id="3.40.30.10">
    <property type="entry name" value="Glutaredoxin"/>
    <property type="match status" value="1"/>
</dbReference>
<dbReference type="PROSITE" id="PS51352">
    <property type="entry name" value="THIOREDOXIN_2"/>
    <property type="match status" value="1"/>
</dbReference>